<comment type="caution">
    <text evidence="9">The sequence shown here is derived from an EMBL/GenBank/DDBJ whole genome shotgun (WGS) entry which is preliminary data.</text>
</comment>
<dbReference type="GO" id="GO:0032259">
    <property type="term" value="P:methylation"/>
    <property type="evidence" value="ECO:0007669"/>
    <property type="project" value="UniProtKB-KW"/>
</dbReference>
<dbReference type="PANTHER" id="PTHR10629">
    <property type="entry name" value="CYTOSINE-SPECIFIC METHYLTRANSFERASE"/>
    <property type="match status" value="1"/>
</dbReference>
<dbReference type="InterPro" id="IPR029063">
    <property type="entry name" value="SAM-dependent_MTases_sf"/>
</dbReference>
<dbReference type="EMBL" id="JBHTLS010000106">
    <property type="protein sequence ID" value="MFD1104603.1"/>
    <property type="molecule type" value="Genomic_DNA"/>
</dbReference>
<comment type="catalytic activity">
    <reaction evidence="5 8">
        <text>a 2'-deoxycytidine in DNA + S-adenosyl-L-methionine = a 5-methyl-2'-deoxycytidine in DNA + S-adenosyl-L-homocysteine + H(+)</text>
        <dbReference type="Rhea" id="RHEA:13681"/>
        <dbReference type="Rhea" id="RHEA-COMP:11369"/>
        <dbReference type="Rhea" id="RHEA-COMP:11370"/>
        <dbReference type="ChEBI" id="CHEBI:15378"/>
        <dbReference type="ChEBI" id="CHEBI:57856"/>
        <dbReference type="ChEBI" id="CHEBI:59789"/>
        <dbReference type="ChEBI" id="CHEBI:85452"/>
        <dbReference type="ChEBI" id="CHEBI:85454"/>
        <dbReference type="EC" id="2.1.1.37"/>
    </reaction>
</comment>
<dbReference type="GO" id="GO:0003886">
    <property type="term" value="F:DNA (cytosine-5-)-methyltransferase activity"/>
    <property type="evidence" value="ECO:0007669"/>
    <property type="project" value="UniProtKB-EC"/>
</dbReference>
<proteinExistence type="inferred from homology"/>
<keyword evidence="10" id="KW-1185">Reference proteome</keyword>
<evidence type="ECO:0000256" key="4">
    <source>
        <dbReference type="ARBA" id="ARBA00022747"/>
    </source>
</evidence>
<dbReference type="SUPFAM" id="SSF53335">
    <property type="entry name" value="S-adenosyl-L-methionine-dependent methyltransferases"/>
    <property type="match status" value="1"/>
</dbReference>
<organism evidence="9 10">
    <name type="scientific">Sphingobium olei</name>
    <dbReference type="NCBI Taxonomy" id="420955"/>
    <lineage>
        <taxon>Bacteria</taxon>
        <taxon>Pseudomonadati</taxon>
        <taxon>Pseudomonadota</taxon>
        <taxon>Alphaproteobacteria</taxon>
        <taxon>Sphingomonadales</taxon>
        <taxon>Sphingomonadaceae</taxon>
        <taxon>Sphingobium</taxon>
    </lineage>
</organism>
<keyword evidence="2 6" id="KW-0808">Transferase</keyword>
<dbReference type="InterPro" id="IPR018117">
    <property type="entry name" value="C5_DNA_meth_AS"/>
</dbReference>
<keyword evidence="3 6" id="KW-0949">S-adenosyl-L-methionine</keyword>
<name>A0ABW3NZC1_9SPHN</name>
<dbReference type="Pfam" id="PF00145">
    <property type="entry name" value="DNA_methylase"/>
    <property type="match status" value="1"/>
</dbReference>
<dbReference type="PRINTS" id="PR00105">
    <property type="entry name" value="C5METTRFRASE"/>
</dbReference>
<evidence type="ECO:0000256" key="1">
    <source>
        <dbReference type="ARBA" id="ARBA00022603"/>
    </source>
</evidence>
<dbReference type="Gene3D" id="3.40.50.150">
    <property type="entry name" value="Vaccinia Virus protein VP39"/>
    <property type="match status" value="1"/>
</dbReference>
<dbReference type="PANTHER" id="PTHR10629:SF52">
    <property type="entry name" value="DNA (CYTOSINE-5)-METHYLTRANSFERASE 1"/>
    <property type="match status" value="1"/>
</dbReference>
<protein>
    <recommendedName>
        <fullName evidence="8">Cytosine-specific methyltransferase</fullName>
        <ecNumber evidence="8">2.1.1.37</ecNumber>
    </recommendedName>
</protein>
<evidence type="ECO:0000313" key="9">
    <source>
        <dbReference type="EMBL" id="MFD1104603.1"/>
    </source>
</evidence>
<dbReference type="InterPro" id="IPR050390">
    <property type="entry name" value="C5-Methyltransferase"/>
</dbReference>
<evidence type="ECO:0000313" key="10">
    <source>
        <dbReference type="Proteomes" id="UP001597203"/>
    </source>
</evidence>
<keyword evidence="4" id="KW-0680">Restriction system</keyword>
<comment type="similarity">
    <text evidence="6 7">Belongs to the class I-like SAM-binding methyltransferase superfamily. C5-methyltransferase family.</text>
</comment>
<sequence>MAKARDNFLSNGADRAGKLKVLDLFSGIGGFSLGLERTGGFETVAFCEIEDFPRRVLAKHWPDVPCYDDVRTLTSDRLAADGIAVDVICGGFPCQDLSFAGLGAGLDGERSGLWSEIVRLAGELRPRFIIVENVAALLSRGMGRVLGDLASIGYDAEWHCIPASYIGARHRRDRIWIVAYPELSEGEQRHNADLLWGWAIEAEQAGLGSRHVAHAQCGRLQSRDEQRAWPAAILTSTISGYRGGRELGETWRTEPNVGRVAYGVPDAAHRLKGLGNAVVPQIPELIGHAILASMEGR</sequence>
<feature type="active site" evidence="6">
    <location>
        <position position="94"/>
    </location>
</feature>
<reference evidence="10" key="1">
    <citation type="journal article" date="2019" name="Int. J. Syst. Evol. Microbiol.">
        <title>The Global Catalogue of Microorganisms (GCM) 10K type strain sequencing project: providing services to taxonomists for standard genome sequencing and annotation.</title>
        <authorList>
            <consortium name="The Broad Institute Genomics Platform"/>
            <consortium name="The Broad Institute Genome Sequencing Center for Infectious Disease"/>
            <person name="Wu L."/>
            <person name="Ma J."/>
        </authorList>
    </citation>
    <scope>NUCLEOTIDE SEQUENCE [LARGE SCALE GENOMIC DNA]</scope>
    <source>
        <strain evidence="10">CCUG 54329</strain>
    </source>
</reference>
<evidence type="ECO:0000256" key="3">
    <source>
        <dbReference type="ARBA" id="ARBA00022691"/>
    </source>
</evidence>
<accession>A0ABW3NZC1</accession>
<dbReference type="Proteomes" id="UP001597203">
    <property type="component" value="Unassembled WGS sequence"/>
</dbReference>
<evidence type="ECO:0000256" key="2">
    <source>
        <dbReference type="ARBA" id="ARBA00022679"/>
    </source>
</evidence>
<evidence type="ECO:0000256" key="5">
    <source>
        <dbReference type="ARBA" id="ARBA00047422"/>
    </source>
</evidence>
<keyword evidence="1 6" id="KW-0489">Methyltransferase</keyword>
<dbReference type="NCBIfam" id="TIGR00675">
    <property type="entry name" value="dcm"/>
    <property type="match status" value="1"/>
</dbReference>
<evidence type="ECO:0000256" key="7">
    <source>
        <dbReference type="RuleBase" id="RU000416"/>
    </source>
</evidence>
<dbReference type="InterPro" id="IPR001525">
    <property type="entry name" value="C5_MeTfrase"/>
</dbReference>
<dbReference type="PROSITE" id="PS00094">
    <property type="entry name" value="C5_MTASE_1"/>
    <property type="match status" value="1"/>
</dbReference>
<dbReference type="RefSeq" id="WP_380909995.1">
    <property type="nucleotide sequence ID" value="NZ_JBHTLS010000106.1"/>
</dbReference>
<evidence type="ECO:0000256" key="6">
    <source>
        <dbReference type="PROSITE-ProRule" id="PRU01016"/>
    </source>
</evidence>
<evidence type="ECO:0000256" key="8">
    <source>
        <dbReference type="RuleBase" id="RU000417"/>
    </source>
</evidence>
<dbReference type="PROSITE" id="PS51679">
    <property type="entry name" value="SAM_MT_C5"/>
    <property type="match status" value="1"/>
</dbReference>
<dbReference type="EC" id="2.1.1.37" evidence="8"/>
<gene>
    <name evidence="9" type="ORF">ACFQ24_06920</name>
</gene>